<evidence type="ECO:0000313" key="4">
    <source>
        <dbReference type="Proteomes" id="UP000238220"/>
    </source>
</evidence>
<keyword evidence="2" id="KW-0472">Membrane</keyword>
<evidence type="ECO:0000313" key="3">
    <source>
        <dbReference type="EMBL" id="PPE74926.1"/>
    </source>
</evidence>
<dbReference type="AlphaFoldDB" id="A0A2S5TIV9"/>
<dbReference type="EMBL" id="PSNW01000002">
    <property type="protein sequence ID" value="PPE74926.1"/>
    <property type="molecule type" value="Genomic_DNA"/>
</dbReference>
<name>A0A2S5TIV9_9GAMM</name>
<feature type="region of interest" description="Disordered" evidence="1">
    <location>
        <begin position="80"/>
        <end position="107"/>
    </location>
</feature>
<evidence type="ECO:0000256" key="2">
    <source>
        <dbReference type="SAM" id="Phobius"/>
    </source>
</evidence>
<sequence>MSEGLTLALVAGGFAVLGSLVTGWFTYITSVKQEQSERYKRRLLQAYADIAAFHRLEERYTRALETEDRSAESWKREMRRRLRDEGFGSPSEEATAQKAEQRIAELG</sequence>
<evidence type="ECO:0000256" key="1">
    <source>
        <dbReference type="SAM" id="MobiDB-lite"/>
    </source>
</evidence>
<keyword evidence="2" id="KW-1133">Transmembrane helix</keyword>
<dbReference type="RefSeq" id="WP_104229153.1">
    <property type="nucleotide sequence ID" value="NZ_PSNW01000002.1"/>
</dbReference>
<gene>
    <name evidence="3" type="ORF">C3942_04410</name>
</gene>
<protein>
    <submittedName>
        <fullName evidence="3">Uncharacterized protein</fullName>
    </submittedName>
</protein>
<accession>A0A2S5TIV9</accession>
<proteinExistence type="predicted"/>
<reference evidence="3 4" key="1">
    <citation type="submission" date="2018-02" db="EMBL/GenBank/DDBJ databases">
        <title>Genome sequencing of Solimonas sp. HR-BB.</title>
        <authorList>
            <person name="Lee Y."/>
            <person name="Jeon C.O."/>
        </authorList>
    </citation>
    <scope>NUCLEOTIDE SEQUENCE [LARGE SCALE GENOMIC DNA]</scope>
    <source>
        <strain evidence="3 4">HR-BB</strain>
    </source>
</reference>
<comment type="caution">
    <text evidence="3">The sequence shown here is derived from an EMBL/GenBank/DDBJ whole genome shotgun (WGS) entry which is preliminary data.</text>
</comment>
<dbReference type="OrthoDB" id="9846306at2"/>
<keyword evidence="4" id="KW-1185">Reference proteome</keyword>
<keyword evidence="2" id="KW-0812">Transmembrane</keyword>
<feature type="transmembrane region" description="Helical" evidence="2">
    <location>
        <begin position="6"/>
        <end position="28"/>
    </location>
</feature>
<organism evidence="3 4">
    <name type="scientific">Solimonas fluminis</name>
    <dbReference type="NCBI Taxonomy" id="2086571"/>
    <lineage>
        <taxon>Bacteria</taxon>
        <taxon>Pseudomonadati</taxon>
        <taxon>Pseudomonadota</taxon>
        <taxon>Gammaproteobacteria</taxon>
        <taxon>Nevskiales</taxon>
        <taxon>Nevskiaceae</taxon>
        <taxon>Solimonas</taxon>
    </lineage>
</organism>
<dbReference type="Proteomes" id="UP000238220">
    <property type="component" value="Unassembled WGS sequence"/>
</dbReference>